<organism evidence="1 2">
    <name type="scientific">Intestinimonas butyriciproducens</name>
    <dbReference type="NCBI Taxonomy" id="1297617"/>
    <lineage>
        <taxon>Bacteria</taxon>
        <taxon>Bacillati</taxon>
        <taxon>Bacillota</taxon>
        <taxon>Clostridia</taxon>
        <taxon>Eubacteriales</taxon>
        <taxon>Intestinimonas</taxon>
    </lineage>
</organism>
<dbReference type="AlphaFoldDB" id="A0A2U1BIU6"/>
<dbReference type="GeneID" id="93228401"/>
<dbReference type="SUPFAM" id="SSF143880">
    <property type="entry name" value="NE0471 N-terminal domain-like"/>
    <property type="match status" value="1"/>
</dbReference>
<proteinExistence type="predicted"/>
<evidence type="ECO:0000313" key="1">
    <source>
        <dbReference type="EMBL" id="PVY48588.1"/>
    </source>
</evidence>
<reference evidence="1 2" key="1">
    <citation type="submission" date="2018-04" db="EMBL/GenBank/DDBJ databases">
        <title>Genomic Encyclopedia of Type Strains, Phase IV (KMG-IV): sequencing the most valuable type-strain genomes for metagenomic binning, comparative biology and taxonomic classification.</title>
        <authorList>
            <person name="Goeker M."/>
        </authorList>
    </citation>
    <scope>NUCLEOTIDE SEQUENCE [LARGE SCALE GENOMIC DNA]</scope>
    <source>
        <strain evidence="1 2">DSM 26588</strain>
    </source>
</reference>
<name>A0A2U1BIU6_9FIRM</name>
<comment type="caution">
    <text evidence="1">The sequence shown here is derived from an EMBL/GenBank/DDBJ whole genome shotgun (WGS) entry which is preliminary data.</text>
</comment>
<dbReference type="Gene3D" id="3.30.2020.10">
    <property type="entry name" value="NE0471-like N-terminal domain"/>
    <property type="match status" value="1"/>
</dbReference>
<dbReference type="EMBL" id="QEKK01000006">
    <property type="protein sequence ID" value="PVY48588.1"/>
    <property type="molecule type" value="Genomic_DNA"/>
</dbReference>
<gene>
    <name evidence="1" type="ORF">C7373_10695</name>
</gene>
<protein>
    <recommendedName>
        <fullName evidence="3">DUF2442 domain-containing protein</fullName>
    </recommendedName>
</protein>
<dbReference type="Proteomes" id="UP000245778">
    <property type="component" value="Unassembled WGS sequence"/>
</dbReference>
<sequence length="97" mass="10859">MSSRSEMQPPTILRVMPLEGFRLRLELGSGSVLDLDMSNRLDTIRFCPLREPEVFQSVTTDGRRLYFGRALEITAEEAMSLAMVPPPRYVPGGEKSG</sequence>
<dbReference type="InterPro" id="IPR036782">
    <property type="entry name" value="NE0471-like_N"/>
</dbReference>
<evidence type="ECO:0000313" key="2">
    <source>
        <dbReference type="Proteomes" id="UP000245778"/>
    </source>
</evidence>
<dbReference type="RefSeq" id="WP_129868779.1">
    <property type="nucleotide sequence ID" value="NZ_CP011524.1"/>
</dbReference>
<accession>A0A2U1BIU6</accession>
<evidence type="ECO:0008006" key="3">
    <source>
        <dbReference type="Google" id="ProtNLM"/>
    </source>
</evidence>
<dbReference type="OrthoDB" id="2085102at2"/>